<sequence>MLPIEKEKCKINDPSIPYRELVGKLQYLVSCTRPDIVNAVRCLGRHAGSYTRENFSNAKRVLQYLRGTRNHGLVYRKSDAESAIKLQLCAYSDADHANCPDTSRSISGYVLQLGNWSFGFKSKKQKTVTDGTCKSELVAASTCVESLMLAQSLLILEWTHIPKLRLDNQSTLKVCQSVENYEGVQRYAKLSHKIAELVEGAELNLDYVPKNENIADMFTKASDCSGFLLGIEDVVEAAGRALLQDQDS</sequence>
<dbReference type="OrthoDB" id="126939at2759"/>
<dbReference type="AlphaFoldDB" id="A0A2P4XP17"/>
<accession>A0A2P4XP17</accession>
<reference evidence="1 2" key="1">
    <citation type="journal article" date="2017" name="Genome Biol. Evol.">
        <title>Phytophthora megakarya and P. palmivora, closely related causal agents of cacao black pod rot, underwent increases in genome sizes and gene numbers by different mechanisms.</title>
        <authorList>
            <person name="Ali S.S."/>
            <person name="Shao J."/>
            <person name="Lary D.J."/>
            <person name="Kronmiller B."/>
            <person name="Shen D."/>
            <person name="Strem M.D."/>
            <person name="Amoako-Attah I."/>
            <person name="Akrofi A.Y."/>
            <person name="Begoude B.A."/>
            <person name="Ten Hoopen G.M."/>
            <person name="Coulibaly K."/>
            <person name="Kebe B.I."/>
            <person name="Melnick R.L."/>
            <person name="Guiltinan M.J."/>
            <person name="Tyler B.M."/>
            <person name="Meinhardt L.W."/>
            <person name="Bailey B.A."/>
        </authorList>
    </citation>
    <scope>NUCLEOTIDE SEQUENCE [LARGE SCALE GENOMIC DNA]</scope>
    <source>
        <strain evidence="2">sbr112.9</strain>
    </source>
</reference>
<dbReference type="PANTHER" id="PTHR11439">
    <property type="entry name" value="GAG-POL-RELATED RETROTRANSPOSON"/>
    <property type="match status" value="1"/>
</dbReference>
<evidence type="ECO:0000313" key="1">
    <source>
        <dbReference type="EMBL" id="POM67315.1"/>
    </source>
</evidence>
<organism evidence="1 2">
    <name type="scientific">Phytophthora palmivora</name>
    <dbReference type="NCBI Taxonomy" id="4796"/>
    <lineage>
        <taxon>Eukaryota</taxon>
        <taxon>Sar</taxon>
        <taxon>Stramenopiles</taxon>
        <taxon>Oomycota</taxon>
        <taxon>Peronosporomycetes</taxon>
        <taxon>Peronosporales</taxon>
        <taxon>Peronosporaceae</taxon>
        <taxon>Phytophthora</taxon>
    </lineage>
</organism>
<gene>
    <name evidence="1" type="ORF">PHPALM_16715</name>
</gene>
<name>A0A2P4XP17_9STRA</name>
<proteinExistence type="predicted"/>
<dbReference type="Proteomes" id="UP000237271">
    <property type="component" value="Unassembled WGS sequence"/>
</dbReference>
<dbReference type="EMBL" id="NCKW01009362">
    <property type="protein sequence ID" value="POM67315.1"/>
    <property type="molecule type" value="Genomic_DNA"/>
</dbReference>
<protein>
    <submittedName>
        <fullName evidence="1">Integrase catalytic core protein</fullName>
    </submittedName>
</protein>
<evidence type="ECO:0000313" key="2">
    <source>
        <dbReference type="Proteomes" id="UP000237271"/>
    </source>
</evidence>
<dbReference type="CDD" id="cd09272">
    <property type="entry name" value="RNase_HI_RT_Ty1"/>
    <property type="match status" value="1"/>
</dbReference>
<keyword evidence="2" id="KW-1185">Reference proteome</keyword>
<dbReference type="PANTHER" id="PTHR11439:SF498">
    <property type="entry name" value="DNAK FAMILY PROTEIN"/>
    <property type="match status" value="1"/>
</dbReference>
<comment type="caution">
    <text evidence="1">The sequence shown here is derived from an EMBL/GenBank/DDBJ whole genome shotgun (WGS) entry which is preliminary data.</text>
</comment>